<dbReference type="RefSeq" id="XP_008083808.1">
    <property type="nucleotide sequence ID" value="XM_008085617.1"/>
</dbReference>
<evidence type="ECO:0000313" key="1">
    <source>
        <dbReference type="EMBL" id="EPE29699.1"/>
    </source>
</evidence>
<dbReference type="HOGENOM" id="CLU_1927822_0_0_1"/>
<name>S3CXN9_GLAL2</name>
<proteinExistence type="predicted"/>
<organism evidence="1 2">
    <name type="scientific">Glarea lozoyensis (strain ATCC 20868 / MF5171)</name>
    <dbReference type="NCBI Taxonomy" id="1116229"/>
    <lineage>
        <taxon>Eukaryota</taxon>
        <taxon>Fungi</taxon>
        <taxon>Dikarya</taxon>
        <taxon>Ascomycota</taxon>
        <taxon>Pezizomycotina</taxon>
        <taxon>Leotiomycetes</taxon>
        <taxon>Helotiales</taxon>
        <taxon>Helotiaceae</taxon>
        <taxon>Glarea</taxon>
    </lineage>
</organism>
<gene>
    <name evidence="1" type="ORF">GLAREA_00859</name>
</gene>
<protein>
    <submittedName>
        <fullName evidence="1">Uncharacterized protein</fullName>
    </submittedName>
</protein>
<evidence type="ECO:0000313" key="2">
    <source>
        <dbReference type="Proteomes" id="UP000016922"/>
    </source>
</evidence>
<dbReference type="AlphaFoldDB" id="S3CXN9"/>
<accession>S3CXN9</accession>
<dbReference type="KEGG" id="glz:GLAREA_00859"/>
<dbReference type="EMBL" id="KE145367">
    <property type="protein sequence ID" value="EPE29699.1"/>
    <property type="molecule type" value="Genomic_DNA"/>
</dbReference>
<sequence length="131" mass="14246">MHQLTGPNIPRRFAPMADGAGVLREAALLAGERLAARKTAGAWIPDALFRGRGDGIQTLCQFLVRSCPDRVEPHASCMYQKLSAGNHSTWTGSGDARFMNTKGNLLEEQESVSHDLASASSNKSCWHEDHV</sequence>
<dbReference type="GeneID" id="19459917"/>
<reference evidence="1 2" key="1">
    <citation type="journal article" date="2013" name="BMC Genomics">
        <title>Genomics-driven discovery of the pneumocandin biosynthetic gene cluster in the fungus Glarea lozoyensis.</title>
        <authorList>
            <person name="Chen L."/>
            <person name="Yue Q."/>
            <person name="Zhang X."/>
            <person name="Xiang M."/>
            <person name="Wang C."/>
            <person name="Li S."/>
            <person name="Che Y."/>
            <person name="Ortiz-Lopez F.J."/>
            <person name="Bills G.F."/>
            <person name="Liu X."/>
            <person name="An Z."/>
        </authorList>
    </citation>
    <scope>NUCLEOTIDE SEQUENCE [LARGE SCALE GENOMIC DNA]</scope>
    <source>
        <strain evidence="2">ATCC 20868 / MF5171</strain>
    </source>
</reference>
<keyword evidence="2" id="KW-1185">Reference proteome</keyword>
<dbReference type="Proteomes" id="UP000016922">
    <property type="component" value="Unassembled WGS sequence"/>
</dbReference>